<dbReference type="EMBL" id="LGUT01002572">
    <property type="protein sequence ID" value="KOG86873.1"/>
    <property type="molecule type" value="Genomic_DNA"/>
</dbReference>
<feature type="non-terminal residue" evidence="8">
    <location>
        <position position="1"/>
    </location>
</feature>
<feature type="domain" description="ABC3 transporter permease C-terminal" evidence="7">
    <location>
        <begin position="32"/>
        <end position="71"/>
    </location>
</feature>
<dbReference type="Proteomes" id="UP000037020">
    <property type="component" value="Unassembled WGS sequence"/>
</dbReference>
<reference evidence="8 9" key="1">
    <citation type="submission" date="2015-07" db="EMBL/GenBank/DDBJ databases">
        <authorList>
            <person name="Ju K.-S."/>
            <person name="Doroghazi J.R."/>
            <person name="Metcalf W.W."/>
        </authorList>
    </citation>
    <scope>NUCLEOTIDE SEQUENCE [LARGE SCALE GENOMIC DNA]</scope>
    <source>
        <strain evidence="8 9">NRRL B-3589</strain>
    </source>
</reference>
<evidence type="ECO:0000256" key="1">
    <source>
        <dbReference type="ARBA" id="ARBA00004651"/>
    </source>
</evidence>
<dbReference type="Pfam" id="PF02687">
    <property type="entry name" value="FtsX"/>
    <property type="match status" value="1"/>
</dbReference>
<accession>A0ABR5J0C9</accession>
<sequence length="71" mass="7330">VQVLTGDARRAADPRAKEDADAVVGVSSLLGLAAGVAAFVSVCVIASTFSYSVVQRRRELALLRLAGATSR</sequence>
<name>A0ABR5J0C9_9ACTN</name>
<keyword evidence="5 6" id="KW-0472">Membrane</keyword>
<keyword evidence="9" id="KW-1185">Reference proteome</keyword>
<evidence type="ECO:0000313" key="9">
    <source>
        <dbReference type="Proteomes" id="UP000037020"/>
    </source>
</evidence>
<comment type="caution">
    <text evidence="8">The sequence shown here is derived from an EMBL/GenBank/DDBJ whole genome shotgun (WGS) entry which is preliminary data.</text>
</comment>
<evidence type="ECO:0000259" key="7">
    <source>
        <dbReference type="Pfam" id="PF02687"/>
    </source>
</evidence>
<organism evidence="8 9">
    <name type="scientific">Streptomyces varsoviensis</name>
    <dbReference type="NCBI Taxonomy" id="67373"/>
    <lineage>
        <taxon>Bacteria</taxon>
        <taxon>Bacillati</taxon>
        <taxon>Actinomycetota</taxon>
        <taxon>Actinomycetes</taxon>
        <taxon>Kitasatosporales</taxon>
        <taxon>Streptomycetaceae</taxon>
        <taxon>Streptomyces</taxon>
    </lineage>
</organism>
<feature type="transmembrane region" description="Helical" evidence="6">
    <location>
        <begin position="29"/>
        <end position="54"/>
    </location>
</feature>
<dbReference type="InterPro" id="IPR003838">
    <property type="entry name" value="ABC3_permease_C"/>
</dbReference>
<keyword evidence="4 6" id="KW-1133">Transmembrane helix</keyword>
<proteinExistence type="predicted"/>
<keyword evidence="3 6" id="KW-0812">Transmembrane</keyword>
<evidence type="ECO:0000256" key="4">
    <source>
        <dbReference type="ARBA" id="ARBA00022989"/>
    </source>
</evidence>
<evidence type="ECO:0000256" key="3">
    <source>
        <dbReference type="ARBA" id="ARBA00022692"/>
    </source>
</evidence>
<gene>
    <name evidence="8" type="ORF">ADK38_28595</name>
</gene>
<evidence type="ECO:0000256" key="6">
    <source>
        <dbReference type="SAM" id="Phobius"/>
    </source>
</evidence>
<evidence type="ECO:0000256" key="2">
    <source>
        <dbReference type="ARBA" id="ARBA00022475"/>
    </source>
</evidence>
<evidence type="ECO:0000313" key="8">
    <source>
        <dbReference type="EMBL" id="KOG86873.1"/>
    </source>
</evidence>
<feature type="non-terminal residue" evidence="8">
    <location>
        <position position="71"/>
    </location>
</feature>
<evidence type="ECO:0000256" key="5">
    <source>
        <dbReference type="ARBA" id="ARBA00023136"/>
    </source>
</evidence>
<comment type="subcellular location">
    <subcellularLocation>
        <location evidence="1">Cell membrane</location>
        <topology evidence="1">Multi-pass membrane protein</topology>
    </subcellularLocation>
</comment>
<keyword evidence="2" id="KW-1003">Cell membrane</keyword>
<protein>
    <recommendedName>
        <fullName evidence="7">ABC3 transporter permease C-terminal domain-containing protein</fullName>
    </recommendedName>
</protein>